<evidence type="ECO:0000313" key="6">
    <source>
        <dbReference type="EMBL" id="AEC50077.1"/>
    </source>
</evidence>
<reference evidence="6" key="1">
    <citation type="submission" date="2010-11" db="EMBL/GenBank/DDBJ databases">
        <title>Astakine 2 expression in Procambarus clarkii brain.</title>
        <authorList>
            <person name="Lin X."/>
            <person name="Zhang Y."/>
            <person name="Beltz B.S."/>
            <person name="Soderhall I."/>
        </authorList>
    </citation>
    <scope>NUCLEOTIDE SEQUENCE</scope>
</reference>
<dbReference type="GeneID" id="123770277"/>
<proteinExistence type="evidence at transcript level"/>
<accession>G9BIX1</accession>
<keyword evidence="4" id="KW-0732">Signal</keyword>
<dbReference type="InterPro" id="IPR023569">
    <property type="entry name" value="Prokineticin_domain"/>
</dbReference>
<dbReference type="OrthoDB" id="6335612at2759"/>
<evidence type="ECO:0000259" key="5">
    <source>
        <dbReference type="Pfam" id="PF06607"/>
    </source>
</evidence>
<feature type="chain" id="PRO_5003519795" evidence="4">
    <location>
        <begin position="21"/>
        <end position="118"/>
    </location>
</feature>
<evidence type="ECO:0000256" key="3">
    <source>
        <dbReference type="ARBA" id="ARBA00023157"/>
    </source>
</evidence>
<feature type="signal peptide" evidence="4">
    <location>
        <begin position="1"/>
        <end position="20"/>
    </location>
</feature>
<dbReference type="GO" id="GO:0005576">
    <property type="term" value="C:extracellular region"/>
    <property type="evidence" value="ECO:0007669"/>
    <property type="project" value="UniProtKB-SubCell"/>
</dbReference>
<dbReference type="Gene3D" id="2.10.80.10">
    <property type="entry name" value="Lipase, subunit A"/>
    <property type="match status" value="1"/>
</dbReference>
<dbReference type="Pfam" id="PF06607">
    <property type="entry name" value="Prokineticin"/>
    <property type="match status" value="1"/>
</dbReference>
<evidence type="ECO:0000256" key="1">
    <source>
        <dbReference type="ARBA" id="ARBA00004613"/>
    </source>
</evidence>
<dbReference type="PROSITE" id="PS51257">
    <property type="entry name" value="PROKAR_LIPOPROTEIN"/>
    <property type="match status" value="1"/>
</dbReference>
<keyword evidence="2" id="KW-0964">Secreted</keyword>
<dbReference type="AlphaFoldDB" id="G9BIX1"/>
<protein>
    <submittedName>
        <fullName evidence="6">Astakine 2</fullName>
    </submittedName>
</protein>
<evidence type="ECO:0000256" key="4">
    <source>
        <dbReference type="SAM" id="SignalP"/>
    </source>
</evidence>
<evidence type="ECO:0000256" key="2">
    <source>
        <dbReference type="ARBA" id="ARBA00022525"/>
    </source>
</evidence>
<dbReference type="KEGG" id="pcla:123770277"/>
<sequence length="118" mass="12753">MMERSGVLLLLVMMCGVTLANHCTSSASCGPSACCRVGQMRYSIPSCTPLGDLGHHCYYPGGSQDMTLHYPNGLQIKVEDAYLGMCPCRAGLECSRTSRTCQPPTRLAPEDNTLGIRH</sequence>
<organism evidence="6">
    <name type="scientific">Procambarus clarkii</name>
    <name type="common">Red swamp crayfish</name>
    <dbReference type="NCBI Taxonomy" id="6728"/>
    <lineage>
        <taxon>Eukaryota</taxon>
        <taxon>Metazoa</taxon>
        <taxon>Ecdysozoa</taxon>
        <taxon>Arthropoda</taxon>
        <taxon>Crustacea</taxon>
        <taxon>Multicrustacea</taxon>
        <taxon>Malacostraca</taxon>
        <taxon>Eumalacostraca</taxon>
        <taxon>Eucarida</taxon>
        <taxon>Decapoda</taxon>
        <taxon>Pleocyemata</taxon>
        <taxon>Astacidea</taxon>
        <taxon>Astacoidea</taxon>
        <taxon>Cambaridae</taxon>
        <taxon>Procambarus</taxon>
    </lineage>
</organism>
<keyword evidence="3" id="KW-1015">Disulfide bond</keyword>
<comment type="subcellular location">
    <subcellularLocation>
        <location evidence="1">Secreted</location>
    </subcellularLocation>
</comment>
<dbReference type="RefSeq" id="XP_045617935.1">
    <property type="nucleotide sequence ID" value="XM_045761979.2"/>
</dbReference>
<name>G9BIX1_PROCL</name>
<dbReference type="EMBL" id="HQ596360">
    <property type="protein sequence ID" value="AEC50077.1"/>
    <property type="molecule type" value="mRNA"/>
</dbReference>
<feature type="domain" description="Prokineticin" evidence="5">
    <location>
        <begin position="7"/>
        <end position="99"/>
    </location>
</feature>